<feature type="transmembrane region" description="Helical" evidence="11">
    <location>
        <begin position="765"/>
        <end position="787"/>
    </location>
</feature>
<evidence type="ECO:0000256" key="7">
    <source>
        <dbReference type="ARBA" id="ARBA00023242"/>
    </source>
</evidence>
<feature type="compositionally biased region" description="Polar residues" evidence="10">
    <location>
        <begin position="575"/>
        <end position="586"/>
    </location>
</feature>
<evidence type="ECO:0000256" key="1">
    <source>
        <dbReference type="ARBA" id="ARBA00004123"/>
    </source>
</evidence>
<dbReference type="PANTHER" id="PTHR45884">
    <property type="entry name" value="N-ACETYLTRANSFERASE ECO"/>
    <property type="match status" value="1"/>
</dbReference>
<keyword evidence="5" id="KW-0863">Zinc-finger</keyword>
<feature type="domain" description="N-acetyltransferase ESCO acetyl-transferase" evidence="13">
    <location>
        <begin position="276"/>
        <end position="336"/>
    </location>
</feature>
<feature type="compositionally biased region" description="Basic and acidic residues" evidence="10">
    <location>
        <begin position="671"/>
        <end position="680"/>
    </location>
</feature>
<proteinExistence type="inferred from homology"/>
<keyword evidence="6" id="KW-0862">Zinc</keyword>
<feature type="transmembrane region" description="Helical" evidence="11">
    <location>
        <begin position="729"/>
        <end position="753"/>
    </location>
</feature>
<evidence type="ECO:0000256" key="8">
    <source>
        <dbReference type="ARBA" id="ARBA00023306"/>
    </source>
</evidence>
<protein>
    <recommendedName>
        <fullName evidence="16">N-acetyltransferase ECO1</fullName>
    </recommendedName>
</protein>
<evidence type="ECO:0000259" key="12">
    <source>
        <dbReference type="Pfam" id="PF13878"/>
    </source>
</evidence>
<evidence type="ECO:0000313" key="15">
    <source>
        <dbReference type="Proteomes" id="UP000567179"/>
    </source>
</evidence>
<dbReference type="EMBL" id="JAACJJ010000030">
    <property type="protein sequence ID" value="KAF5318839.1"/>
    <property type="molecule type" value="Genomic_DNA"/>
</dbReference>
<evidence type="ECO:0000256" key="4">
    <source>
        <dbReference type="ARBA" id="ARBA00022723"/>
    </source>
</evidence>
<feature type="region of interest" description="Disordered" evidence="10">
    <location>
        <begin position="657"/>
        <end position="680"/>
    </location>
</feature>
<comment type="subcellular location">
    <subcellularLocation>
        <location evidence="1">Nucleus</location>
    </subcellularLocation>
</comment>
<evidence type="ECO:0000259" key="13">
    <source>
        <dbReference type="Pfam" id="PF13880"/>
    </source>
</evidence>
<name>A0A8H5F064_9AGAR</name>
<dbReference type="InterPro" id="IPR028005">
    <property type="entry name" value="AcTrfase_ESCO_Znf_dom"/>
</dbReference>
<sequence>MNAFRVQRTYSAKSRRSLALPSSPPSTLHSSPPPTPKVERLSKRIFQEENENVQPLFQPRKRTKLAPSASTSKPPPKNSKPKGRQQKTLTQLHFNIDQSILRTCSLCDLSYTKGAPDDEALHKTHCASVRQGLEWGREEEKERLKGTVVEIASAVALRGSKKKGRILCIPADVTGRIGVKITTLLHTINLSLSAPALPAPVLQCSKVYVFLLPHETVSHRERIVGCVVAQRISTAMAVVPAPASDTDATPSATTVAPVVVDSETNLFCDPAQLPTPMGIPRLFVSSAHRRLGIAQALLNAAAETFIHGCPLDPLKGQIAFSQPTGMGQAVMKKWGKVFKYLSFLVVLHVRVHGLLTCAVVLTAFSRTTGMRWGPVLYCVGNVLLQGSFCLGMIYRMDPFRMPKSFCTVLISLGGFIIAGVAMAFTVASYVTSMKPKTWGDSYIRLMPWKPMYWGFIVALPVCASIAHLIVILKLDSAQPSDDMHCDSTHPEWVRFFGYAGIPFVIAWPCLYLSLKSVLRIRQTHLHIQRARPENGSQTLNDLVPRVLRKAHSSSLAASSGFAETGPRAAVKRESTTPSLVRPQSGTEASFQVTVPPFVSSPVNGPLGNTAVLPSRDPLGADNDLDDASSRVSLTFPTFCNPNNSNYGLPALAKDSSTRTVKVPESEEVEDARESGSHYDDAWDEDKLELRSISETMREDDAMDNLHTHRPSALPGKARSRRPIPILKPALWQIILFQIAFMVVQILACISTIIDVATSRSTPTSMGTQHFALLLAGWGPVVVFGTYIGPIRIFGAEMLILNQATYQSYDEI</sequence>
<feature type="transmembrane region" description="Helical" evidence="11">
    <location>
        <begin position="375"/>
        <end position="396"/>
    </location>
</feature>
<dbReference type="GO" id="GO:0061733">
    <property type="term" value="F:protein-lysine-acetyltransferase activity"/>
    <property type="evidence" value="ECO:0007669"/>
    <property type="project" value="TreeGrafter"/>
</dbReference>
<accession>A0A8H5F064</accession>
<evidence type="ECO:0000256" key="6">
    <source>
        <dbReference type="ARBA" id="ARBA00022833"/>
    </source>
</evidence>
<feature type="transmembrane region" description="Helical" evidence="11">
    <location>
        <begin position="408"/>
        <end position="430"/>
    </location>
</feature>
<comment type="similarity">
    <text evidence="2">Belongs to the acetyltransferase family. ECO subfamily.</text>
</comment>
<dbReference type="GO" id="GO:0007064">
    <property type="term" value="P:mitotic sister chromatid cohesion"/>
    <property type="evidence" value="ECO:0007669"/>
    <property type="project" value="TreeGrafter"/>
</dbReference>
<feature type="domain" description="N-acetyltransferase ESCO zinc-finger" evidence="12">
    <location>
        <begin position="91"/>
        <end position="127"/>
    </location>
</feature>
<feature type="compositionally biased region" description="Low complexity" evidence="10">
    <location>
        <begin position="17"/>
        <end position="30"/>
    </location>
</feature>
<gene>
    <name evidence="14" type="ORF">D9619_010760</name>
</gene>
<keyword evidence="11" id="KW-0812">Transmembrane</keyword>
<dbReference type="InterPro" id="IPR028009">
    <property type="entry name" value="ESCO_Acetyltransf_dom"/>
</dbReference>
<comment type="caution">
    <text evidence="14">The sequence shown here is derived from an EMBL/GenBank/DDBJ whole genome shotgun (WGS) entry which is preliminary data.</text>
</comment>
<feature type="compositionally biased region" description="Basic and acidic residues" evidence="10">
    <location>
        <begin position="37"/>
        <end position="47"/>
    </location>
</feature>
<dbReference type="OrthoDB" id="428854at2759"/>
<reference evidence="14 15" key="1">
    <citation type="journal article" date="2020" name="ISME J.">
        <title>Uncovering the hidden diversity of litter-decomposition mechanisms in mushroom-forming fungi.</title>
        <authorList>
            <person name="Floudas D."/>
            <person name="Bentzer J."/>
            <person name="Ahren D."/>
            <person name="Johansson T."/>
            <person name="Persson P."/>
            <person name="Tunlid A."/>
        </authorList>
    </citation>
    <scope>NUCLEOTIDE SEQUENCE [LARGE SCALE GENOMIC DNA]</scope>
    <source>
        <strain evidence="14 15">CBS 101986</strain>
    </source>
</reference>
<evidence type="ECO:0000256" key="5">
    <source>
        <dbReference type="ARBA" id="ARBA00022771"/>
    </source>
</evidence>
<evidence type="ECO:0000256" key="3">
    <source>
        <dbReference type="ARBA" id="ARBA00022679"/>
    </source>
</evidence>
<feature type="transmembrane region" description="Helical" evidence="11">
    <location>
        <begin position="492"/>
        <end position="514"/>
    </location>
</feature>
<organism evidence="14 15">
    <name type="scientific">Psilocybe cf. subviscida</name>
    <dbReference type="NCBI Taxonomy" id="2480587"/>
    <lineage>
        <taxon>Eukaryota</taxon>
        <taxon>Fungi</taxon>
        <taxon>Dikarya</taxon>
        <taxon>Basidiomycota</taxon>
        <taxon>Agaricomycotina</taxon>
        <taxon>Agaricomycetes</taxon>
        <taxon>Agaricomycetidae</taxon>
        <taxon>Agaricales</taxon>
        <taxon>Agaricineae</taxon>
        <taxon>Strophariaceae</taxon>
        <taxon>Psilocybe</taxon>
    </lineage>
</organism>
<dbReference type="Pfam" id="PF13878">
    <property type="entry name" value="zf-C2H2_3"/>
    <property type="match status" value="1"/>
</dbReference>
<evidence type="ECO:0000256" key="10">
    <source>
        <dbReference type="SAM" id="MobiDB-lite"/>
    </source>
</evidence>
<dbReference type="Pfam" id="PF13880">
    <property type="entry name" value="Acetyltransf_13"/>
    <property type="match status" value="1"/>
</dbReference>
<keyword evidence="11" id="KW-0472">Membrane</keyword>
<feature type="region of interest" description="Disordered" evidence="10">
    <location>
        <begin position="557"/>
        <end position="586"/>
    </location>
</feature>
<feature type="region of interest" description="Disordered" evidence="10">
    <location>
        <begin position="1"/>
        <end position="86"/>
    </location>
</feature>
<keyword evidence="11" id="KW-1133">Transmembrane helix</keyword>
<keyword evidence="15" id="KW-1185">Reference proteome</keyword>
<keyword evidence="7" id="KW-0539">Nucleus</keyword>
<evidence type="ECO:0000256" key="11">
    <source>
        <dbReference type="SAM" id="Phobius"/>
    </source>
</evidence>
<evidence type="ECO:0000256" key="2">
    <source>
        <dbReference type="ARBA" id="ARBA00005816"/>
    </source>
</evidence>
<dbReference type="AlphaFoldDB" id="A0A8H5F064"/>
<dbReference type="GO" id="GO:0000785">
    <property type="term" value="C:chromatin"/>
    <property type="evidence" value="ECO:0007669"/>
    <property type="project" value="TreeGrafter"/>
</dbReference>
<feature type="transmembrane region" description="Helical" evidence="11">
    <location>
        <begin position="340"/>
        <end position="363"/>
    </location>
</feature>
<feature type="transmembrane region" description="Helical" evidence="11">
    <location>
        <begin position="451"/>
        <end position="472"/>
    </location>
</feature>
<dbReference type="GO" id="GO:0008270">
    <property type="term" value="F:zinc ion binding"/>
    <property type="evidence" value="ECO:0007669"/>
    <property type="project" value="UniProtKB-KW"/>
</dbReference>
<evidence type="ECO:0008006" key="16">
    <source>
        <dbReference type="Google" id="ProtNLM"/>
    </source>
</evidence>
<keyword evidence="9" id="KW-0012">Acyltransferase</keyword>
<keyword evidence="3" id="KW-0808">Transferase</keyword>
<dbReference type="GO" id="GO:0005634">
    <property type="term" value="C:nucleus"/>
    <property type="evidence" value="ECO:0007669"/>
    <property type="project" value="UniProtKB-SubCell"/>
</dbReference>
<dbReference type="Proteomes" id="UP000567179">
    <property type="component" value="Unassembled WGS sequence"/>
</dbReference>
<evidence type="ECO:0000313" key="14">
    <source>
        <dbReference type="EMBL" id="KAF5318839.1"/>
    </source>
</evidence>
<keyword evidence="4" id="KW-0479">Metal-binding</keyword>
<evidence type="ECO:0000256" key="9">
    <source>
        <dbReference type="ARBA" id="ARBA00023315"/>
    </source>
</evidence>
<keyword evidence="8" id="KW-0131">Cell cycle</keyword>
<dbReference type="PANTHER" id="PTHR45884:SF2">
    <property type="entry name" value="N-ACETYLTRANSFERASE ECO"/>
    <property type="match status" value="1"/>
</dbReference>